<gene>
    <name evidence="2" type="ORF">CL6EHI_155620</name>
</gene>
<dbReference type="PANTHER" id="PTHR13155">
    <property type="entry name" value="A-KINASE ANCHOR PROTEINS"/>
    <property type="match status" value="1"/>
</dbReference>
<dbReference type="Proteomes" id="UP000078387">
    <property type="component" value="Unassembled WGS sequence"/>
</dbReference>
<dbReference type="EMBL" id="BDEQ01000001">
    <property type="protein sequence ID" value="GAT92992.1"/>
    <property type="molecule type" value="Genomic_DNA"/>
</dbReference>
<dbReference type="OMA" id="IYETFIC"/>
<dbReference type="PROSITE" id="PS50132">
    <property type="entry name" value="RGS"/>
    <property type="match status" value="1"/>
</dbReference>
<dbReference type="VEuPathDB" id="AmoebaDB:EHI7A_087400"/>
<dbReference type="SUPFAM" id="SSF48097">
    <property type="entry name" value="Regulator of G-protein signaling, RGS"/>
    <property type="match status" value="1"/>
</dbReference>
<dbReference type="Pfam" id="PF00615">
    <property type="entry name" value="RGS"/>
    <property type="match status" value="1"/>
</dbReference>
<dbReference type="SMART" id="SM00315">
    <property type="entry name" value="RGS"/>
    <property type="match status" value="1"/>
</dbReference>
<dbReference type="VEuPathDB" id="AmoebaDB:EHI_155620"/>
<dbReference type="Gene3D" id="1.10.167.10">
    <property type="entry name" value="Regulator of G-protein Signalling 4, domain 2"/>
    <property type="match status" value="1"/>
</dbReference>
<evidence type="ECO:0000313" key="3">
    <source>
        <dbReference type="Proteomes" id="UP000078387"/>
    </source>
</evidence>
<name>A0A5K1UTK3_ENTHI</name>
<dbReference type="InterPro" id="IPR044926">
    <property type="entry name" value="RGS_subdomain_2"/>
</dbReference>
<comment type="caution">
    <text evidence="2">The sequence shown here is derived from an EMBL/GenBank/DDBJ whole genome shotgun (WGS) entry which is preliminary data.</text>
</comment>
<dbReference type="InterPro" id="IPR036305">
    <property type="entry name" value="RGS_sf"/>
</dbReference>
<accession>A0A5K1UTK3</accession>
<dbReference type="VEuPathDB" id="AmoebaDB:EHI8A_092520"/>
<dbReference type="VEuPathDB" id="AmoebaDB:EHI5A_138600"/>
<dbReference type="VEuPathDB" id="AmoebaDB:KM1_165610"/>
<feature type="domain" description="RGS" evidence="1">
    <location>
        <begin position="179"/>
        <end position="296"/>
    </location>
</feature>
<organism evidence="2 3">
    <name type="scientific">Entamoeba histolytica</name>
    <dbReference type="NCBI Taxonomy" id="5759"/>
    <lineage>
        <taxon>Eukaryota</taxon>
        <taxon>Amoebozoa</taxon>
        <taxon>Evosea</taxon>
        <taxon>Archamoebae</taxon>
        <taxon>Mastigamoebida</taxon>
        <taxon>Entamoebidae</taxon>
        <taxon>Entamoeba</taxon>
    </lineage>
</organism>
<evidence type="ECO:0000259" key="1">
    <source>
        <dbReference type="PROSITE" id="PS50132"/>
    </source>
</evidence>
<dbReference type="InterPro" id="IPR016137">
    <property type="entry name" value="RGS"/>
</dbReference>
<protein>
    <recommendedName>
        <fullName evidence="1">RGS domain-containing protein</fullName>
    </recommendedName>
</protein>
<reference evidence="2 3" key="1">
    <citation type="submission" date="2016-05" db="EMBL/GenBank/DDBJ databases">
        <title>First whole genome sequencing of Entamoeba histolytica HM1:IMSS-clone-6.</title>
        <authorList>
            <person name="Mukherjee Avik.K."/>
            <person name="Izumyama S."/>
            <person name="Nakada-Tsukui K."/>
            <person name="Nozaki T."/>
        </authorList>
    </citation>
    <scope>NUCLEOTIDE SEQUENCE [LARGE SCALE GENOMIC DNA]</scope>
    <source>
        <strain evidence="2 3">HM1:IMSS clone 6</strain>
    </source>
</reference>
<dbReference type="InterPro" id="IPR052246">
    <property type="entry name" value="Cell_Polariz_PKAAnc"/>
</dbReference>
<proteinExistence type="predicted"/>
<evidence type="ECO:0000313" key="2">
    <source>
        <dbReference type="EMBL" id="GAT92992.1"/>
    </source>
</evidence>
<sequence length="723" mass="83676">MLPKVFEKGSRLLKVDTETPITSDYKQLSESHRKSVISILSEMKNLVGKLKESINCIQLINNELATMYSSGSSIIQVEVKSFIDSTEGLSMKSLPMLENEIECCETYYKDLSKKFSHYRSNNYQDYYEQRFDVIDPCILLYMKLVIGLTGEKIGSFKKLLYDAVQDGLSIPKSYTLLASFKSICENRVGSLYLEKCLTDIGEERNIQFFRQAMLYNNITSPDVKEWVAKDVYETFICTGSSKELQLSQSIKKDITNNYAEAKYENLFNEAKNDIFELMERKEFFDLFKQSSYFKDLTHRLTALDDKQLLSKDIEMALKISMNDEIYVDVAKYLIPYNLVGFTDEFVTCGYTAPTLMGIISDKEIQRFATNSADVKRLQEFCQLAQKSMIEKSKTLTKEAITKVRSIQNNFIKYVESNNENVKNTLSFIEYIQTTPEDKMTISQILSRSEMAFIELKAKHHVAYRLLKKCDSVQEMQPILIQCQNALISILVDEHLEEYNKSLFWKPQFKKTSKRSERSSRSKMSKTPDLVQLNTSFSPSRRAFTPRVDGMEVLPSPRNLEEGSKRGKLLACISQSENDLRLTLEYYSRTFNQPEKQENKIEEISEFIKNNIQPKLTLMKENLCSIKSNEEYDKYKPTIEMLDNYISFIGDEIIYPQKPKTFIVKTNDLTLKDNLINNLNKLDIIEVSLNCILQKLSSLATNLRKGTTTIMKYANMIQHFSMSF</sequence>
<dbReference type="AlphaFoldDB" id="A0A5K1UTK3"/>
<dbReference type="PANTHER" id="PTHR13155:SF1">
    <property type="entry name" value="A-KINASE ANCHOR PROTEIN 10, MITOCHONDRIAL"/>
    <property type="match status" value="1"/>
</dbReference>